<feature type="transmembrane region" description="Helical" evidence="9">
    <location>
        <begin position="65"/>
        <end position="84"/>
    </location>
</feature>
<dbReference type="Pfam" id="PF02518">
    <property type="entry name" value="HATPase_c"/>
    <property type="match status" value="1"/>
</dbReference>
<evidence type="ECO:0000259" key="11">
    <source>
        <dbReference type="PROSITE" id="PS50113"/>
    </source>
</evidence>
<evidence type="ECO:0000313" key="13">
    <source>
        <dbReference type="Proteomes" id="UP000199473"/>
    </source>
</evidence>
<keyword evidence="13" id="KW-1185">Reference proteome</keyword>
<evidence type="ECO:0000256" key="4">
    <source>
        <dbReference type="ARBA" id="ARBA00022679"/>
    </source>
</evidence>
<dbReference type="PROSITE" id="PS50113">
    <property type="entry name" value="PAC"/>
    <property type="match status" value="1"/>
</dbReference>
<evidence type="ECO:0000256" key="9">
    <source>
        <dbReference type="SAM" id="Phobius"/>
    </source>
</evidence>
<dbReference type="OrthoDB" id="9795133at2"/>
<keyword evidence="6" id="KW-0418">Kinase</keyword>
<dbReference type="Proteomes" id="UP000199473">
    <property type="component" value="Unassembled WGS sequence"/>
</dbReference>
<dbReference type="Pfam" id="PF00512">
    <property type="entry name" value="HisKA"/>
    <property type="match status" value="1"/>
</dbReference>
<dbReference type="PANTHER" id="PTHR43065:SF46">
    <property type="entry name" value="C4-DICARBOXYLATE TRANSPORT SENSOR PROTEIN DCTB"/>
    <property type="match status" value="1"/>
</dbReference>
<comment type="catalytic activity">
    <reaction evidence="1">
        <text>ATP + protein L-histidine = ADP + protein N-phospho-L-histidine.</text>
        <dbReference type="EC" id="2.7.13.3"/>
    </reaction>
</comment>
<dbReference type="SMART" id="SM00387">
    <property type="entry name" value="HATPase_c"/>
    <property type="match status" value="1"/>
</dbReference>
<feature type="domain" description="Histidine kinase" evidence="10">
    <location>
        <begin position="365"/>
        <end position="587"/>
    </location>
</feature>
<gene>
    <name evidence="12" type="ORF">SAMN02745775_1034</name>
</gene>
<dbReference type="InterPro" id="IPR035965">
    <property type="entry name" value="PAS-like_dom_sf"/>
</dbReference>
<dbReference type="InterPro" id="IPR005467">
    <property type="entry name" value="His_kinase_dom"/>
</dbReference>
<dbReference type="RefSeq" id="WP_092959060.1">
    <property type="nucleotide sequence ID" value="NZ_FOSQ01000003.1"/>
</dbReference>
<dbReference type="InterPro" id="IPR036097">
    <property type="entry name" value="HisK_dim/P_sf"/>
</dbReference>
<keyword evidence="5" id="KW-0547">Nucleotide-binding</keyword>
<keyword evidence="4" id="KW-0808">Transferase</keyword>
<name>A0A1I3ZZT9_9PROT</name>
<evidence type="ECO:0000256" key="7">
    <source>
        <dbReference type="ARBA" id="ARBA00022840"/>
    </source>
</evidence>
<dbReference type="EMBL" id="FOSQ01000003">
    <property type="protein sequence ID" value="SFK49387.1"/>
    <property type="molecule type" value="Genomic_DNA"/>
</dbReference>
<proteinExistence type="predicted"/>
<dbReference type="CDD" id="cd00082">
    <property type="entry name" value="HisKA"/>
    <property type="match status" value="1"/>
</dbReference>
<keyword evidence="3" id="KW-0597">Phosphoprotein</keyword>
<evidence type="ECO:0000256" key="3">
    <source>
        <dbReference type="ARBA" id="ARBA00022553"/>
    </source>
</evidence>
<keyword evidence="7" id="KW-0067">ATP-binding</keyword>
<evidence type="ECO:0000256" key="5">
    <source>
        <dbReference type="ARBA" id="ARBA00022741"/>
    </source>
</evidence>
<dbReference type="Pfam" id="PF08447">
    <property type="entry name" value="PAS_3"/>
    <property type="match status" value="1"/>
</dbReference>
<feature type="transmembrane region" description="Helical" evidence="9">
    <location>
        <begin position="122"/>
        <end position="142"/>
    </location>
</feature>
<dbReference type="SUPFAM" id="SSF55785">
    <property type="entry name" value="PYP-like sensor domain (PAS domain)"/>
    <property type="match status" value="1"/>
</dbReference>
<dbReference type="PRINTS" id="PR00344">
    <property type="entry name" value="BCTRLSENSOR"/>
</dbReference>
<dbReference type="EC" id="2.7.13.3" evidence="2"/>
<protein>
    <recommendedName>
        <fullName evidence="2">histidine kinase</fullName>
        <ecNumber evidence="2">2.7.13.3</ecNumber>
    </recommendedName>
</protein>
<sequence length="602" mass="63678">MIPTLDIPTALLVSAVVGALATVLADVTLRREHDLPCRRAWLGCSAAQALACFLQATRGGTVPELVAVVGANGAQVLALGLLWLGARRLRGAPTPVWFAILPAVVWLLACTLPWFLHDRLVRQLLLWPVILVLLASTARELWRVAGELSLPSAKTLSLVIGGIALLPVLRLVQLGLEAPFTIDILTVLAIVVLSTAVPFMALSVAIERMQQLRAEGEAAAASTGRAGIERLLGGLPAVIFLREVDAGGALRLLYRGGDFEAVTGWPAAKLVSLDDMSAYSKPGDPKLRELLPQMLRDGQGSYEWRMLQPDGTWRWMQSLVRVLGKRPDGMVEIVGYTLDITAMREARAQSLSAARLASLGEMAAGLAHELKQPLQAISLAADIAQVALARQDGAEADRRLDTIVEQSQRTASLIDRLRRFARGAEADEVLGPVKLADAVAGALELMRFTLRNASVCVEVALGDPPPVVRAQAILLEQVLSNLLLNARDALAALPAGVARRIRIAAEPVAGGEAGAMVRLVVADTGGGIPAAVMGQLFEPFVTTKGPDRGTGLGLSICYGLVRSMGGSIEARNDAQGAVITITLQAAEEKPPADEARPAVPAA</sequence>
<evidence type="ECO:0000256" key="8">
    <source>
        <dbReference type="ARBA" id="ARBA00023012"/>
    </source>
</evidence>
<dbReference type="InterPro" id="IPR000014">
    <property type="entry name" value="PAS"/>
</dbReference>
<evidence type="ECO:0000259" key="10">
    <source>
        <dbReference type="PROSITE" id="PS50109"/>
    </source>
</evidence>
<dbReference type="PANTHER" id="PTHR43065">
    <property type="entry name" value="SENSOR HISTIDINE KINASE"/>
    <property type="match status" value="1"/>
</dbReference>
<dbReference type="InterPro" id="IPR000700">
    <property type="entry name" value="PAS-assoc_C"/>
</dbReference>
<evidence type="ECO:0000313" key="12">
    <source>
        <dbReference type="EMBL" id="SFK49387.1"/>
    </source>
</evidence>
<dbReference type="Gene3D" id="3.30.565.10">
    <property type="entry name" value="Histidine kinase-like ATPase, C-terminal domain"/>
    <property type="match status" value="1"/>
</dbReference>
<dbReference type="GO" id="GO:0005524">
    <property type="term" value="F:ATP binding"/>
    <property type="evidence" value="ECO:0007669"/>
    <property type="project" value="UniProtKB-KW"/>
</dbReference>
<dbReference type="SUPFAM" id="SSF55874">
    <property type="entry name" value="ATPase domain of HSP90 chaperone/DNA topoisomerase II/histidine kinase"/>
    <property type="match status" value="1"/>
</dbReference>
<dbReference type="GO" id="GO:0000155">
    <property type="term" value="F:phosphorelay sensor kinase activity"/>
    <property type="evidence" value="ECO:0007669"/>
    <property type="project" value="InterPro"/>
</dbReference>
<evidence type="ECO:0000256" key="6">
    <source>
        <dbReference type="ARBA" id="ARBA00022777"/>
    </source>
</evidence>
<feature type="transmembrane region" description="Helical" evidence="9">
    <location>
        <begin position="154"/>
        <end position="172"/>
    </location>
</feature>
<dbReference type="InterPro" id="IPR003594">
    <property type="entry name" value="HATPase_dom"/>
</dbReference>
<dbReference type="PROSITE" id="PS50109">
    <property type="entry name" value="HIS_KIN"/>
    <property type="match status" value="1"/>
</dbReference>
<dbReference type="InterPro" id="IPR036890">
    <property type="entry name" value="HATPase_C_sf"/>
</dbReference>
<feature type="transmembrane region" description="Helical" evidence="9">
    <location>
        <begin position="184"/>
        <end position="206"/>
    </location>
</feature>
<dbReference type="SMART" id="SM00388">
    <property type="entry name" value="HisKA"/>
    <property type="match status" value="1"/>
</dbReference>
<feature type="domain" description="PAC" evidence="11">
    <location>
        <begin position="300"/>
        <end position="352"/>
    </location>
</feature>
<dbReference type="InterPro" id="IPR004358">
    <property type="entry name" value="Sig_transdc_His_kin-like_C"/>
</dbReference>
<keyword evidence="9" id="KW-0472">Membrane</keyword>
<dbReference type="InterPro" id="IPR013655">
    <property type="entry name" value="PAS_fold_3"/>
</dbReference>
<organism evidence="12 13">
    <name type="scientific">Falsiroseomonas stagni DSM 19981</name>
    <dbReference type="NCBI Taxonomy" id="1123062"/>
    <lineage>
        <taxon>Bacteria</taxon>
        <taxon>Pseudomonadati</taxon>
        <taxon>Pseudomonadota</taxon>
        <taxon>Alphaproteobacteria</taxon>
        <taxon>Acetobacterales</taxon>
        <taxon>Roseomonadaceae</taxon>
        <taxon>Falsiroseomonas</taxon>
    </lineage>
</organism>
<dbReference type="Gene3D" id="3.30.450.20">
    <property type="entry name" value="PAS domain"/>
    <property type="match status" value="1"/>
</dbReference>
<evidence type="ECO:0000256" key="1">
    <source>
        <dbReference type="ARBA" id="ARBA00000085"/>
    </source>
</evidence>
<dbReference type="InterPro" id="IPR003661">
    <property type="entry name" value="HisK_dim/P_dom"/>
</dbReference>
<dbReference type="Gene3D" id="1.10.287.130">
    <property type="match status" value="1"/>
</dbReference>
<feature type="transmembrane region" description="Helical" evidence="9">
    <location>
        <begin position="96"/>
        <end position="116"/>
    </location>
</feature>
<keyword evidence="9" id="KW-0812">Transmembrane</keyword>
<dbReference type="STRING" id="1123062.SAMN02745775_1034"/>
<dbReference type="SUPFAM" id="SSF47384">
    <property type="entry name" value="Homodimeric domain of signal transducing histidine kinase"/>
    <property type="match status" value="1"/>
</dbReference>
<keyword evidence="9" id="KW-1133">Transmembrane helix</keyword>
<dbReference type="CDD" id="cd00130">
    <property type="entry name" value="PAS"/>
    <property type="match status" value="1"/>
</dbReference>
<keyword evidence="8" id="KW-0902">Two-component regulatory system</keyword>
<evidence type="ECO:0000256" key="2">
    <source>
        <dbReference type="ARBA" id="ARBA00012438"/>
    </source>
</evidence>
<dbReference type="AlphaFoldDB" id="A0A1I3ZZT9"/>
<accession>A0A1I3ZZT9</accession>
<reference evidence="12 13" key="1">
    <citation type="submission" date="2016-10" db="EMBL/GenBank/DDBJ databases">
        <authorList>
            <person name="de Groot N.N."/>
        </authorList>
    </citation>
    <scope>NUCLEOTIDE SEQUENCE [LARGE SCALE GENOMIC DNA]</scope>
    <source>
        <strain evidence="12 13">DSM 19981</strain>
    </source>
</reference>